<dbReference type="InterPro" id="IPR029058">
    <property type="entry name" value="AB_hydrolase_fold"/>
</dbReference>
<dbReference type="Proteomes" id="UP000646749">
    <property type="component" value="Unassembled WGS sequence"/>
</dbReference>
<accession>A0ABQ4EBX2</accession>
<evidence type="ECO:0008006" key="3">
    <source>
        <dbReference type="Google" id="ProtNLM"/>
    </source>
</evidence>
<evidence type="ECO:0000313" key="1">
    <source>
        <dbReference type="EMBL" id="GIG92231.1"/>
    </source>
</evidence>
<comment type="caution">
    <text evidence="1">The sequence shown here is derived from an EMBL/GenBank/DDBJ whole genome shotgun (WGS) entry which is preliminary data.</text>
</comment>
<dbReference type="RefSeq" id="WP_203870584.1">
    <property type="nucleotide sequence ID" value="NZ_BONW01000042.1"/>
</dbReference>
<sequence length="231" mass="24551">MTGYPLVFVHSPLLGPAGWTPTAALLGGAGYAVVVPDLRPALIRRPPYYTGLRDVVLSAAGDHPDRPVVLLGHSAAGPLLPAVAEVLGARVAAVVFVDARLPHPGRSWLDSLDEHRADRLRGLATDGLLPPWDTWFPAGALDRELPSGPPGRRFRAELVATPLGLLTEPAPTATVPDHAAQVYLRLSAAYDDDATTADRLGWQVLRTDSVHLAPVTRPAELAALLRRTLPA</sequence>
<dbReference type="SUPFAM" id="SSF53474">
    <property type="entry name" value="alpha/beta-Hydrolases"/>
    <property type="match status" value="1"/>
</dbReference>
<dbReference type="Gene3D" id="3.40.50.1820">
    <property type="entry name" value="alpha/beta hydrolase"/>
    <property type="match status" value="1"/>
</dbReference>
<evidence type="ECO:0000313" key="2">
    <source>
        <dbReference type="Proteomes" id="UP000646749"/>
    </source>
</evidence>
<keyword evidence="2" id="KW-1185">Reference proteome</keyword>
<dbReference type="EMBL" id="BONW01000042">
    <property type="protein sequence ID" value="GIG92231.1"/>
    <property type="molecule type" value="Genomic_DNA"/>
</dbReference>
<gene>
    <name evidence="1" type="ORF">Pen02_71670</name>
</gene>
<organism evidence="1 2">
    <name type="scientific">Plantactinospora endophytica</name>
    <dbReference type="NCBI Taxonomy" id="673535"/>
    <lineage>
        <taxon>Bacteria</taxon>
        <taxon>Bacillati</taxon>
        <taxon>Actinomycetota</taxon>
        <taxon>Actinomycetes</taxon>
        <taxon>Micromonosporales</taxon>
        <taxon>Micromonosporaceae</taxon>
        <taxon>Plantactinospora</taxon>
    </lineage>
</organism>
<name>A0ABQ4EBX2_9ACTN</name>
<reference evidence="1 2" key="1">
    <citation type="submission" date="2021-01" db="EMBL/GenBank/DDBJ databases">
        <title>Whole genome shotgun sequence of Plantactinospora endophytica NBRC 110450.</title>
        <authorList>
            <person name="Komaki H."/>
            <person name="Tamura T."/>
        </authorList>
    </citation>
    <scope>NUCLEOTIDE SEQUENCE [LARGE SCALE GENOMIC DNA]</scope>
    <source>
        <strain evidence="1 2">NBRC 110450</strain>
    </source>
</reference>
<protein>
    <recommendedName>
        <fullName evidence="3">Alpha/beta hydrolase</fullName>
    </recommendedName>
</protein>
<proteinExistence type="predicted"/>